<evidence type="ECO:0000313" key="1">
    <source>
        <dbReference type="EMBL" id="EOX91643.1"/>
    </source>
</evidence>
<organism evidence="1 2">
    <name type="scientific">Theobroma cacao</name>
    <name type="common">Cacao</name>
    <name type="synonym">Cocoa</name>
    <dbReference type="NCBI Taxonomy" id="3641"/>
    <lineage>
        <taxon>Eukaryota</taxon>
        <taxon>Viridiplantae</taxon>
        <taxon>Streptophyta</taxon>
        <taxon>Embryophyta</taxon>
        <taxon>Tracheophyta</taxon>
        <taxon>Spermatophyta</taxon>
        <taxon>Magnoliopsida</taxon>
        <taxon>eudicotyledons</taxon>
        <taxon>Gunneridae</taxon>
        <taxon>Pentapetalae</taxon>
        <taxon>rosids</taxon>
        <taxon>malvids</taxon>
        <taxon>Malvales</taxon>
        <taxon>Malvaceae</taxon>
        <taxon>Byttnerioideae</taxon>
        <taxon>Theobroma</taxon>
    </lineage>
</organism>
<gene>
    <name evidence="1" type="ORF">TCM_000767</name>
</gene>
<keyword evidence="2" id="KW-1185">Reference proteome</keyword>
<dbReference type="Proteomes" id="UP000026915">
    <property type="component" value="Chromosome 1"/>
</dbReference>
<dbReference type="Gramene" id="EOX91643">
    <property type="protein sequence ID" value="EOX91643"/>
    <property type="gene ID" value="TCM_000767"/>
</dbReference>
<reference evidence="1 2" key="1">
    <citation type="journal article" date="2013" name="Genome Biol.">
        <title>The genome sequence of the most widely cultivated cacao type and its use to identify candidate genes regulating pod color.</title>
        <authorList>
            <person name="Motamayor J.C."/>
            <person name="Mockaitis K."/>
            <person name="Schmutz J."/>
            <person name="Haiminen N."/>
            <person name="Iii D.L."/>
            <person name="Cornejo O."/>
            <person name="Findley S.D."/>
            <person name="Zheng P."/>
            <person name="Utro F."/>
            <person name="Royaert S."/>
            <person name="Saski C."/>
            <person name="Jenkins J."/>
            <person name="Podicheti R."/>
            <person name="Zhao M."/>
            <person name="Scheffler B.E."/>
            <person name="Stack J.C."/>
            <person name="Feltus F.A."/>
            <person name="Mustiga G.M."/>
            <person name="Amores F."/>
            <person name="Phillips W."/>
            <person name="Marelli J.P."/>
            <person name="May G.D."/>
            <person name="Shapiro H."/>
            <person name="Ma J."/>
            <person name="Bustamante C.D."/>
            <person name="Schnell R.J."/>
            <person name="Main D."/>
            <person name="Gilbert D."/>
            <person name="Parida L."/>
            <person name="Kuhn D.N."/>
        </authorList>
    </citation>
    <scope>NUCLEOTIDE SEQUENCE [LARGE SCALE GENOMIC DNA]</scope>
    <source>
        <strain evidence="2">cv. Matina 1-6</strain>
    </source>
</reference>
<name>A0A061DNX3_THECC</name>
<protein>
    <submittedName>
        <fullName evidence="1">Uncharacterized protein</fullName>
    </submittedName>
</protein>
<dbReference type="InParanoid" id="A0A061DNX3"/>
<dbReference type="AlphaFoldDB" id="A0A061DNX3"/>
<accession>A0A061DNX3</accession>
<proteinExistence type="predicted"/>
<dbReference type="EMBL" id="CM001879">
    <property type="protein sequence ID" value="EOX91643.1"/>
    <property type="molecule type" value="Genomic_DNA"/>
</dbReference>
<evidence type="ECO:0000313" key="2">
    <source>
        <dbReference type="Proteomes" id="UP000026915"/>
    </source>
</evidence>
<sequence>MAKYGAKFGGSCRPEEEENVGSRNIPFHKRCHPWHTSCNLLQRSREGSFLELQWWTVMELNENGDHLEGLSLPFVSHGIPRLIKANGLDEEALGANSTTIHPWLQGRGCELERRPRYLSGPIRFVDKDGIPAKQGDLLAVKICNLGPLPGDE</sequence>
<dbReference type="HOGENOM" id="CLU_1725589_0_0_1"/>